<dbReference type="PANTHER" id="PTHR39426:SF1">
    <property type="entry name" value="HOMOLOGY TO DEATH-ON-CURING PROTEIN OF PHAGE P1"/>
    <property type="match status" value="1"/>
</dbReference>
<dbReference type="Gene3D" id="1.20.120.1870">
    <property type="entry name" value="Fic/DOC protein, Fido domain"/>
    <property type="match status" value="1"/>
</dbReference>
<reference evidence="3" key="1">
    <citation type="submission" date="2016-06" db="EMBL/GenBank/DDBJ databases">
        <authorList>
            <person name="Sutton G."/>
            <person name="Brinkac L."/>
            <person name="Sanka R."/>
            <person name="Adams M."/>
            <person name="Lau E."/>
            <person name="Sam S."/>
            <person name="Sreng N."/>
            <person name="Him V."/>
            <person name="Kerleguer A."/>
            <person name="Cheng S."/>
        </authorList>
    </citation>
    <scope>NUCLEOTIDE SEQUENCE [LARGE SCALE GENOMIC DNA]</scope>
    <source>
        <strain evidence="3">E1876</strain>
    </source>
</reference>
<dbReference type="InterPro" id="IPR003812">
    <property type="entry name" value="Fido"/>
</dbReference>
<sequence length="127" mass="13622">MTEFLDRDDVLVAGAFALGHACEVGDYGLLDAAVARPQATVFGVNAYPDLYAKAAALLQSLARNHALVDGNKRTAWASAWTFLYLNGIELSPDFDVDAAEAFMNDVAQRCELPIEDIAAPLSSFAAR</sequence>
<evidence type="ECO:0000259" key="1">
    <source>
        <dbReference type="PROSITE" id="PS51459"/>
    </source>
</evidence>
<proteinExistence type="predicted"/>
<organism evidence="2 3">
    <name type="scientific">Mycolicibacter sinensis (strain JDM601)</name>
    <name type="common">Mycobacterium sinense</name>
    <dbReference type="NCBI Taxonomy" id="875328"/>
    <lineage>
        <taxon>Bacteria</taxon>
        <taxon>Bacillati</taxon>
        <taxon>Actinomycetota</taxon>
        <taxon>Actinomycetes</taxon>
        <taxon>Mycobacteriales</taxon>
        <taxon>Mycobacteriaceae</taxon>
        <taxon>Mycolicibacter</taxon>
    </lineage>
</organism>
<dbReference type="PROSITE" id="PS51459">
    <property type="entry name" value="FIDO"/>
    <property type="match status" value="1"/>
</dbReference>
<dbReference type="GO" id="GO:0016301">
    <property type="term" value="F:kinase activity"/>
    <property type="evidence" value="ECO:0007669"/>
    <property type="project" value="InterPro"/>
</dbReference>
<evidence type="ECO:0000313" key="2">
    <source>
        <dbReference type="EMBL" id="OBI31890.1"/>
    </source>
</evidence>
<dbReference type="NCBIfam" id="TIGR01550">
    <property type="entry name" value="DOC_P1"/>
    <property type="match status" value="1"/>
</dbReference>
<feature type="domain" description="Fido" evidence="1">
    <location>
        <begin position="1"/>
        <end position="127"/>
    </location>
</feature>
<name>A0A1A2Y1K6_MYCSD</name>
<dbReference type="PANTHER" id="PTHR39426">
    <property type="entry name" value="HOMOLOGY TO DEATH-ON-CURING PROTEIN OF PHAGE P1"/>
    <property type="match status" value="1"/>
</dbReference>
<gene>
    <name evidence="2" type="ORF">A5710_16780</name>
</gene>
<accession>A0A1A2Y1K6</accession>
<dbReference type="EMBL" id="LZKG01000051">
    <property type="protein sequence ID" value="OBI31890.1"/>
    <property type="molecule type" value="Genomic_DNA"/>
</dbReference>
<comment type="caution">
    <text evidence="2">The sequence shown here is derived from an EMBL/GenBank/DDBJ whole genome shotgun (WGS) entry which is preliminary data.</text>
</comment>
<evidence type="ECO:0000313" key="3">
    <source>
        <dbReference type="Proteomes" id="UP000093943"/>
    </source>
</evidence>
<dbReference type="RefSeq" id="WP_065019074.1">
    <property type="nucleotide sequence ID" value="NZ_LZKG01000051.1"/>
</dbReference>
<protein>
    <submittedName>
        <fullName evidence="2">Death-on-curing protein</fullName>
    </submittedName>
</protein>
<dbReference type="AlphaFoldDB" id="A0A1A2Y1K6"/>
<dbReference type="Proteomes" id="UP000093943">
    <property type="component" value="Unassembled WGS sequence"/>
</dbReference>
<dbReference type="InterPro" id="IPR053737">
    <property type="entry name" value="Type_II_TA_Toxin"/>
</dbReference>
<dbReference type="Pfam" id="PF02661">
    <property type="entry name" value="Fic"/>
    <property type="match status" value="1"/>
</dbReference>
<dbReference type="InterPro" id="IPR006440">
    <property type="entry name" value="Doc"/>
</dbReference>